<dbReference type="InterPro" id="IPR029489">
    <property type="entry name" value="OGT/SEC/SPY_C"/>
</dbReference>
<dbReference type="Pfam" id="PF14559">
    <property type="entry name" value="TPR_19"/>
    <property type="match status" value="1"/>
</dbReference>
<dbReference type="RefSeq" id="WP_150062010.1">
    <property type="nucleotide sequence ID" value="NZ_JACHII010000002.1"/>
</dbReference>
<keyword evidence="8" id="KW-1185">Reference proteome</keyword>
<comment type="caution">
    <text evidence="7">The sequence shown here is derived from an EMBL/GenBank/DDBJ whole genome shotgun (WGS) entry which is preliminary data.</text>
</comment>
<proteinExistence type="predicted"/>
<protein>
    <submittedName>
        <fullName evidence="7">Tetratricopeptide repeat protein</fullName>
    </submittedName>
</protein>
<dbReference type="InterPro" id="IPR011990">
    <property type="entry name" value="TPR-like_helical_dom_sf"/>
</dbReference>
<evidence type="ECO:0000259" key="6">
    <source>
        <dbReference type="Pfam" id="PF13844"/>
    </source>
</evidence>
<organism evidence="7 8">
    <name type="scientific">Roseospira marina</name>
    <dbReference type="NCBI Taxonomy" id="140057"/>
    <lineage>
        <taxon>Bacteria</taxon>
        <taxon>Pseudomonadati</taxon>
        <taxon>Pseudomonadota</taxon>
        <taxon>Alphaproteobacteria</taxon>
        <taxon>Rhodospirillales</taxon>
        <taxon>Rhodospirillaceae</taxon>
        <taxon>Roseospira</taxon>
    </lineage>
</organism>
<sequence>MPTTPPTAPPNTPPWHGLLGAAKSNAGAGRFAEARALCEQVAQSYPDDGAALLDTGGLLLSCGLLSEAEQVFLRAQALAPGDIRARVSLANVAAQRADHGTARRLYAGILGAAPDHPVIRRNALTTQEYDPAATDGERLAAARAWGRWAARRAGGPHSRPVMAPATGRPLRVGYVSADLCQHTVGLFVKDVLAGHDPARVQAVVYSAGSVDDWVTDAIRHTTTFRDVRALDDAALARAIRFDRLDVLVDLSGHTSGSRLTALAHRPAPVMVSWLGYFATTGLPCLDAVLLDDAHAPPGMEAGFTESIVRMTQGRLCYAPVPFAPPVADPPHRRNGHVTFGSFNNTAKLNEAVLAVWARVLGAVPDSRLVLKWRTFNDTALCERIRATFQAHGIAPHRIDLRGPSFHKEMLAEYGDIDIALDPFPFTGGLTSCEALWMGVPVVTWPQGRVVSRQTFAFLSQIGLSELAARDADDYVRIASDLAGDRARMATVRASLRNRMRTSPLCDVSAFTRELEDTFIGVFEEASRSE</sequence>
<dbReference type="SUPFAM" id="SSF48452">
    <property type="entry name" value="TPR-like"/>
    <property type="match status" value="1"/>
</dbReference>
<keyword evidence="5" id="KW-0802">TPR repeat</keyword>
<dbReference type="Pfam" id="PF13844">
    <property type="entry name" value="Glyco_transf_41"/>
    <property type="match status" value="2"/>
</dbReference>
<evidence type="ECO:0000256" key="2">
    <source>
        <dbReference type="ARBA" id="ARBA00022676"/>
    </source>
</evidence>
<keyword evidence="3" id="KW-0808">Transferase</keyword>
<dbReference type="OrthoDB" id="146908at2"/>
<keyword evidence="4" id="KW-0677">Repeat</keyword>
<keyword evidence="2" id="KW-0328">Glycosyltransferase</keyword>
<accession>A0A5M6IE73</accession>
<evidence type="ECO:0000313" key="7">
    <source>
        <dbReference type="EMBL" id="KAA5606079.1"/>
    </source>
</evidence>
<evidence type="ECO:0000256" key="4">
    <source>
        <dbReference type="ARBA" id="ARBA00022737"/>
    </source>
</evidence>
<feature type="domain" description="O-GlcNAc transferase C-terminal" evidence="6">
    <location>
        <begin position="336"/>
        <end position="514"/>
    </location>
</feature>
<dbReference type="Gene3D" id="3.40.50.11380">
    <property type="match status" value="1"/>
</dbReference>
<evidence type="ECO:0000256" key="1">
    <source>
        <dbReference type="ARBA" id="ARBA00004922"/>
    </source>
</evidence>
<dbReference type="EMBL" id="VWPJ01000006">
    <property type="protein sequence ID" value="KAA5606079.1"/>
    <property type="molecule type" value="Genomic_DNA"/>
</dbReference>
<name>A0A5M6IE73_9PROT</name>
<dbReference type="SUPFAM" id="SSF53756">
    <property type="entry name" value="UDP-Glycosyltransferase/glycogen phosphorylase"/>
    <property type="match status" value="1"/>
</dbReference>
<dbReference type="InterPro" id="IPR051939">
    <property type="entry name" value="Glycosyltr_41/O-GlcNAc_trsf"/>
</dbReference>
<feature type="domain" description="O-GlcNAc transferase C-terminal" evidence="6">
    <location>
        <begin position="165"/>
        <end position="311"/>
    </location>
</feature>
<dbReference type="PANTHER" id="PTHR44835">
    <property type="entry name" value="UDP-N-ACETYLGLUCOSAMINE--PEPTIDE N-ACETYLGLUCOSAMINYLTRANSFERASE SPINDLY-RELATED"/>
    <property type="match status" value="1"/>
</dbReference>
<evidence type="ECO:0000313" key="8">
    <source>
        <dbReference type="Proteomes" id="UP000324065"/>
    </source>
</evidence>
<dbReference type="AlphaFoldDB" id="A0A5M6IE73"/>
<evidence type="ECO:0000256" key="5">
    <source>
        <dbReference type="ARBA" id="ARBA00022803"/>
    </source>
</evidence>
<dbReference type="Gene3D" id="1.25.40.10">
    <property type="entry name" value="Tetratricopeptide repeat domain"/>
    <property type="match status" value="1"/>
</dbReference>
<comment type="pathway">
    <text evidence="1">Protein modification; protein glycosylation.</text>
</comment>
<reference evidence="7 8" key="1">
    <citation type="submission" date="2019-09" db="EMBL/GenBank/DDBJ databases">
        <title>Genome sequence of Roseospira marina, one of the more divergent members of the non-sulfur purple photosynthetic bacterial family, the Rhodospirillaceae.</title>
        <authorList>
            <person name="Meyer T."/>
            <person name="Kyndt J."/>
        </authorList>
    </citation>
    <scope>NUCLEOTIDE SEQUENCE [LARGE SCALE GENOMIC DNA]</scope>
    <source>
        <strain evidence="7 8">DSM 15113</strain>
    </source>
</reference>
<dbReference type="PANTHER" id="PTHR44835:SF1">
    <property type="entry name" value="PROTEIN O-GLCNAC TRANSFERASE"/>
    <property type="match status" value="1"/>
</dbReference>
<dbReference type="Gene3D" id="3.40.50.2000">
    <property type="entry name" value="Glycogen Phosphorylase B"/>
    <property type="match status" value="1"/>
</dbReference>
<dbReference type="Proteomes" id="UP000324065">
    <property type="component" value="Unassembled WGS sequence"/>
</dbReference>
<dbReference type="GO" id="GO:0016757">
    <property type="term" value="F:glycosyltransferase activity"/>
    <property type="evidence" value="ECO:0007669"/>
    <property type="project" value="UniProtKB-KW"/>
</dbReference>
<gene>
    <name evidence="7" type="ORF">F1188_08715</name>
</gene>
<evidence type="ECO:0000256" key="3">
    <source>
        <dbReference type="ARBA" id="ARBA00022679"/>
    </source>
</evidence>